<dbReference type="RefSeq" id="WP_394845136.1">
    <property type="nucleotide sequence ID" value="NZ_CP089982.1"/>
</dbReference>
<evidence type="ECO:0000313" key="2">
    <source>
        <dbReference type="Proteomes" id="UP001379533"/>
    </source>
</evidence>
<organism evidence="1 2">
    <name type="scientific">Pendulispora brunnea</name>
    <dbReference type="NCBI Taxonomy" id="2905690"/>
    <lineage>
        <taxon>Bacteria</taxon>
        <taxon>Pseudomonadati</taxon>
        <taxon>Myxococcota</taxon>
        <taxon>Myxococcia</taxon>
        <taxon>Myxococcales</taxon>
        <taxon>Sorangiineae</taxon>
        <taxon>Pendulisporaceae</taxon>
        <taxon>Pendulispora</taxon>
    </lineage>
</organism>
<reference evidence="1 2" key="1">
    <citation type="submission" date="2021-12" db="EMBL/GenBank/DDBJ databases">
        <title>Discovery of the Pendulisporaceae a myxobacterial family with distinct sporulation behavior and unique specialized metabolism.</title>
        <authorList>
            <person name="Garcia R."/>
            <person name="Popoff A."/>
            <person name="Bader C.D."/>
            <person name="Loehr J."/>
            <person name="Walesch S."/>
            <person name="Walt C."/>
            <person name="Boldt J."/>
            <person name="Bunk B."/>
            <person name="Haeckl F.J.F.P.J."/>
            <person name="Gunesch A.P."/>
            <person name="Birkelbach J."/>
            <person name="Nuebel U."/>
            <person name="Pietschmann T."/>
            <person name="Bach T."/>
            <person name="Mueller R."/>
        </authorList>
    </citation>
    <scope>NUCLEOTIDE SEQUENCE [LARGE SCALE GENOMIC DNA]</scope>
    <source>
        <strain evidence="1 2">MSr12523</strain>
    </source>
</reference>
<keyword evidence="2" id="KW-1185">Reference proteome</keyword>
<evidence type="ECO:0000313" key="1">
    <source>
        <dbReference type="EMBL" id="WXA94527.1"/>
    </source>
</evidence>
<protein>
    <submittedName>
        <fullName evidence="1">Uncharacterized protein</fullName>
    </submittedName>
</protein>
<gene>
    <name evidence="1" type="ORF">LZC95_49915</name>
</gene>
<accession>A0ABZ2K759</accession>
<sequence length="330" mass="36780">MPPRAYDASKVTFYLDQSTVSDAFRAVTVPPRADAAYRPLLAWMERLAREANLCFSIAHIAEIARWADHGLADALAEWLDGITTVWVRPMLEVMTEEEDYWTAVAAGATPQTEVIPFALSPTGVFSRTSVADSIRAFREPGSISSPAGEELFEQEDNEVRTMLRAIQQNEAWVREQKWSAQKKSNERESARKADLFARARDAAIRRNAAPANAWIDPDGDIQGALVDLVDQDPRSLPSWRIRRDFNDKFDQVARARKPGSRGESKLISSFRDYWHLAVAAAYCDVFTCDQLVYDAIAPARTRLGKKATLAPSKHRGGPVGFVTGLVATWP</sequence>
<dbReference type="EMBL" id="CP089982">
    <property type="protein sequence ID" value="WXA94527.1"/>
    <property type="molecule type" value="Genomic_DNA"/>
</dbReference>
<proteinExistence type="predicted"/>
<dbReference type="Proteomes" id="UP001379533">
    <property type="component" value="Chromosome"/>
</dbReference>
<name>A0ABZ2K759_9BACT</name>